<dbReference type="Proteomes" id="UP000823941">
    <property type="component" value="Chromosome 27"/>
</dbReference>
<protein>
    <submittedName>
        <fullName evidence="1">Uncharacterized protein</fullName>
    </submittedName>
</protein>
<organism evidence="1 2">
    <name type="scientific">Plutella xylostella</name>
    <name type="common">Diamondback moth</name>
    <name type="synonym">Plutella maculipennis</name>
    <dbReference type="NCBI Taxonomy" id="51655"/>
    <lineage>
        <taxon>Eukaryota</taxon>
        <taxon>Metazoa</taxon>
        <taxon>Ecdysozoa</taxon>
        <taxon>Arthropoda</taxon>
        <taxon>Hexapoda</taxon>
        <taxon>Insecta</taxon>
        <taxon>Pterygota</taxon>
        <taxon>Neoptera</taxon>
        <taxon>Endopterygota</taxon>
        <taxon>Lepidoptera</taxon>
        <taxon>Glossata</taxon>
        <taxon>Ditrysia</taxon>
        <taxon>Yponomeutoidea</taxon>
        <taxon>Plutellidae</taxon>
        <taxon>Plutella</taxon>
    </lineage>
</organism>
<keyword evidence="2" id="KW-1185">Reference proteome</keyword>
<dbReference type="EMBL" id="JAHIBW010000027">
    <property type="protein sequence ID" value="KAG7296921.1"/>
    <property type="molecule type" value="Genomic_DNA"/>
</dbReference>
<evidence type="ECO:0000313" key="2">
    <source>
        <dbReference type="Proteomes" id="UP000823941"/>
    </source>
</evidence>
<name>A0ABQ7PVB5_PLUXY</name>
<reference evidence="1 2" key="1">
    <citation type="submission" date="2021-06" db="EMBL/GenBank/DDBJ databases">
        <title>A haploid diamondback moth (Plutella xylostella L.) genome assembly resolves 31 chromosomes and identifies a diamide resistance mutation.</title>
        <authorList>
            <person name="Ward C.M."/>
            <person name="Perry K.D."/>
            <person name="Baker G."/>
            <person name="Powis K."/>
            <person name="Heckel D.G."/>
            <person name="Baxter S.W."/>
        </authorList>
    </citation>
    <scope>NUCLEOTIDE SEQUENCE [LARGE SCALE GENOMIC DNA]</scope>
    <source>
        <strain evidence="1 2">LV</strain>
        <tissue evidence="1">Single pupa</tissue>
    </source>
</reference>
<accession>A0ABQ7PVB5</accession>
<sequence>MLQASGATARAGVRFSLGASRAHVRPVGVACEPVNSTARARSLARGRAAYLRPARSGDD</sequence>
<comment type="caution">
    <text evidence="1">The sequence shown here is derived from an EMBL/GenBank/DDBJ whole genome shotgun (WGS) entry which is preliminary data.</text>
</comment>
<proteinExistence type="predicted"/>
<evidence type="ECO:0000313" key="1">
    <source>
        <dbReference type="EMBL" id="KAG7296921.1"/>
    </source>
</evidence>
<gene>
    <name evidence="1" type="ORF">JYU34_019817</name>
</gene>